<evidence type="ECO:0000313" key="18">
    <source>
        <dbReference type="EMBL" id="KAF0972035.1"/>
    </source>
</evidence>
<dbReference type="Pfam" id="PF00408">
    <property type="entry name" value="PGM_PMM_IV"/>
    <property type="match status" value="1"/>
</dbReference>
<evidence type="ECO:0000256" key="8">
    <source>
        <dbReference type="ARBA" id="ARBA00023235"/>
    </source>
</evidence>
<sequence length="583" mass="64861">MSSSEIETIFNSLFPISERKAFSQKLSYGTAGFRMKADSILDRVVFSVGLLACLRALERNESVGVMITASHNGAQDNGVKLVDPSGEMLEASWEEKAMRLANRIHDASELAATCQELAKELNLDGNSTKTLCICVGKDTRESSDRLVEYLKAAISTFRKEGIVFVDYGLVITPQLHYMVMLANSHQETKNFLSQAFTSHEEKQAKVQDKLSENLNIYYENISHAFKSLVHKLEKPIDVNLDCAFGVGGKKVKELASHLKGFVNLTIVNDFEQVGIQSSQQYLNHKCGAEYVQKQKAVPINCENFKNLASIDGDGDRLVFYYINSNGDLCLLDGDKIASLLVKFIGEMLKKTNLLDQLIVGIVQTAYANGSSTTYLKQVLGEERIFCVPTGVKYLHHKAKDLDVGVYFEANGHGTVVFSDRAKKAIDDLYNKSKHEPSEMAEAISNLYAFTNLINSTVGDAFSDLLAVVAVLSYYHWSWSDWDSHLYTDVPSVQDKLRVKDRTIIKTSTDETQVISPSGIQDKINECVAKVKKGRAFIRPSGTEDVVRVYAEAETQQEAKDLAIDVLHIIYNDLQGTEKPPSKL</sequence>
<evidence type="ECO:0000259" key="15">
    <source>
        <dbReference type="Pfam" id="PF00408"/>
    </source>
</evidence>
<evidence type="ECO:0000256" key="7">
    <source>
        <dbReference type="ARBA" id="ARBA00022842"/>
    </source>
</evidence>
<dbReference type="GO" id="GO:0005975">
    <property type="term" value="P:carbohydrate metabolic process"/>
    <property type="evidence" value="ECO:0007669"/>
    <property type="project" value="InterPro"/>
</dbReference>
<protein>
    <recommendedName>
        <fullName evidence="4 11">Phosphoacetylglucosamine mutase</fullName>
        <shortName evidence="11">PAGM</shortName>
        <ecNumber evidence="4 11">5.4.2.3</ecNumber>
    </recommendedName>
    <alternativeName>
        <fullName evidence="10 11">Acetylglucosamine phosphomutase</fullName>
    </alternativeName>
    <alternativeName>
        <fullName evidence="9 11">N-acetylglucosamine-phosphate mutase</fullName>
    </alternativeName>
</protein>
<dbReference type="PANTHER" id="PTHR45955">
    <property type="entry name" value="PHOSPHOACETYLGLUCOSAMINE MUTASE"/>
    <property type="match status" value="1"/>
</dbReference>
<dbReference type="CDD" id="cd03086">
    <property type="entry name" value="PGM3"/>
    <property type="match status" value="1"/>
</dbReference>
<dbReference type="InterPro" id="IPR005843">
    <property type="entry name" value="A-D-PHexomutase_C"/>
</dbReference>
<accession>A0A6A5BD35</accession>
<dbReference type="Proteomes" id="UP000444721">
    <property type="component" value="Unassembled WGS sequence"/>
</dbReference>
<dbReference type="EMBL" id="VFQX01000072">
    <property type="protein sequence ID" value="KAF0972035.1"/>
    <property type="molecule type" value="Genomic_DNA"/>
</dbReference>
<dbReference type="FunFam" id="3.30.310.50:FF:000003">
    <property type="entry name" value="Phosphoacetylglucosamine mutase"/>
    <property type="match status" value="1"/>
</dbReference>
<evidence type="ECO:0000256" key="9">
    <source>
        <dbReference type="ARBA" id="ARBA00031926"/>
    </source>
</evidence>
<feature type="binding site" description="via phosphate group" evidence="14">
    <location>
        <position position="70"/>
    </location>
    <ligand>
        <name>Mg(2+)</name>
        <dbReference type="ChEBI" id="CHEBI:18420"/>
    </ligand>
</feature>
<feature type="binding site" evidence="13">
    <location>
        <begin position="538"/>
        <end position="542"/>
    </location>
    <ligand>
        <name>substrate</name>
    </ligand>
</feature>
<evidence type="ECO:0000256" key="12">
    <source>
        <dbReference type="PIRSR" id="PIRSR016408-1"/>
    </source>
</evidence>
<dbReference type="Pfam" id="PF02878">
    <property type="entry name" value="PGM_PMM_I"/>
    <property type="match status" value="1"/>
</dbReference>
<organism evidence="18 19">
    <name type="scientific">Naegleria fowleri</name>
    <name type="common">Brain eating amoeba</name>
    <dbReference type="NCBI Taxonomy" id="5763"/>
    <lineage>
        <taxon>Eukaryota</taxon>
        <taxon>Discoba</taxon>
        <taxon>Heterolobosea</taxon>
        <taxon>Tetramitia</taxon>
        <taxon>Eutetramitia</taxon>
        <taxon>Vahlkampfiidae</taxon>
        <taxon>Naegleria</taxon>
    </lineage>
</organism>
<comment type="similarity">
    <text evidence="3 11">Belongs to the phosphohexose mutase family.</text>
</comment>
<evidence type="ECO:0000313" key="19">
    <source>
        <dbReference type="Proteomes" id="UP000444721"/>
    </source>
</evidence>
<evidence type="ECO:0000256" key="6">
    <source>
        <dbReference type="ARBA" id="ARBA00022723"/>
    </source>
</evidence>
<reference evidence="18 19" key="1">
    <citation type="journal article" date="2019" name="Sci. Rep.">
        <title>Nanopore sequencing improves the draft genome of the human pathogenic amoeba Naegleria fowleri.</title>
        <authorList>
            <person name="Liechti N."/>
            <person name="Schurch N."/>
            <person name="Bruggmann R."/>
            <person name="Wittwer M."/>
        </authorList>
    </citation>
    <scope>NUCLEOTIDE SEQUENCE [LARGE SCALE GENOMIC DNA]</scope>
    <source>
        <strain evidence="18 19">ATCC 30894</strain>
    </source>
</reference>
<keyword evidence="7 11" id="KW-0460">Magnesium</keyword>
<keyword evidence="6 11" id="KW-0479">Metal-binding</keyword>
<evidence type="ECO:0000259" key="16">
    <source>
        <dbReference type="Pfam" id="PF02878"/>
    </source>
</evidence>
<dbReference type="Gene3D" id="3.40.120.10">
    <property type="entry name" value="Alpha-D-Glucose-1,6-Bisphosphate, subunit A, domain 3"/>
    <property type="match status" value="2"/>
</dbReference>
<dbReference type="VEuPathDB" id="AmoebaDB:FDP41_009731"/>
<evidence type="ECO:0000256" key="2">
    <source>
        <dbReference type="ARBA" id="ARBA00004865"/>
    </source>
</evidence>
<evidence type="ECO:0000256" key="13">
    <source>
        <dbReference type="PIRSR" id="PIRSR016408-2"/>
    </source>
</evidence>
<dbReference type="SUPFAM" id="SSF53738">
    <property type="entry name" value="Phosphoglucomutase, first 3 domains"/>
    <property type="match status" value="3"/>
</dbReference>
<comment type="catalytic activity">
    <reaction evidence="1 11">
        <text>N-acetyl-alpha-D-glucosamine 1-phosphate = N-acetyl-D-glucosamine 6-phosphate</text>
        <dbReference type="Rhea" id="RHEA:23804"/>
        <dbReference type="ChEBI" id="CHEBI:57513"/>
        <dbReference type="ChEBI" id="CHEBI:57776"/>
        <dbReference type="EC" id="5.4.2.3"/>
    </reaction>
</comment>
<dbReference type="PIRSF" id="PIRSF016408">
    <property type="entry name" value="PAGM"/>
    <property type="match status" value="1"/>
</dbReference>
<comment type="cofactor">
    <cofactor evidence="11 14">
        <name>Mg(2+)</name>
        <dbReference type="ChEBI" id="CHEBI:18420"/>
    </cofactor>
    <text evidence="11 14">Binds 1 Mg(2+) ion per subunit.</text>
</comment>
<dbReference type="GeneID" id="68116946"/>
<dbReference type="RefSeq" id="XP_044556750.1">
    <property type="nucleotide sequence ID" value="XM_044713721.1"/>
</dbReference>
<dbReference type="OMA" id="WEAYATK"/>
<dbReference type="InterPro" id="IPR016055">
    <property type="entry name" value="A-D-PHexomutase_a/b/a-I/II/III"/>
</dbReference>
<evidence type="ECO:0000256" key="1">
    <source>
        <dbReference type="ARBA" id="ARBA00000558"/>
    </source>
</evidence>
<keyword evidence="8 11" id="KW-0413">Isomerase</keyword>
<dbReference type="AlphaFoldDB" id="A0A6A5BD35"/>
<keyword evidence="5" id="KW-0597">Phosphoprotein</keyword>
<evidence type="ECO:0000259" key="17">
    <source>
        <dbReference type="Pfam" id="PF21404"/>
    </source>
</evidence>
<dbReference type="FunFam" id="3.40.120.10:FF:000013">
    <property type="entry name" value="Phosphoacetylglucosamine mutase"/>
    <property type="match status" value="1"/>
</dbReference>
<dbReference type="VEuPathDB" id="AmoebaDB:NfTy_087680"/>
<keyword evidence="19" id="KW-1185">Reference proteome</keyword>
<feature type="binding site" evidence="14">
    <location>
        <position position="313"/>
    </location>
    <ligand>
        <name>Mg(2+)</name>
        <dbReference type="ChEBI" id="CHEBI:18420"/>
    </ligand>
</feature>
<feature type="active site" description="Phosphoserine intermediate" evidence="12">
    <location>
        <position position="70"/>
    </location>
</feature>
<evidence type="ECO:0000256" key="4">
    <source>
        <dbReference type="ARBA" id="ARBA00012731"/>
    </source>
</evidence>
<feature type="binding site" evidence="13">
    <location>
        <position position="547"/>
    </location>
    <ligand>
        <name>substrate</name>
    </ligand>
</feature>
<name>A0A6A5BD35_NAEFO</name>
<dbReference type="InterPro" id="IPR016657">
    <property type="entry name" value="PAGM"/>
</dbReference>
<evidence type="ECO:0000256" key="3">
    <source>
        <dbReference type="ARBA" id="ARBA00010231"/>
    </source>
</evidence>
<dbReference type="InterPro" id="IPR005844">
    <property type="entry name" value="A-D-PHexomutase_a/b/a-I"/>
</dbReference>
<dbReference type="GO" id="GO:0006048">
    <property type="term" value="P:UDP-N-acetylglucosamine biosynthetic process"/>
    <property type="evidence" value="ECO:0007669"/>
    <property type="project" value="UniProtKB-UniRule"/>
</dbReference>
<dbReference type="GO" id="GO:0004610">
    <property type="term" value="F:phosphoacetylglucosamine mutase activity"/>
    <property type="evidence" value="ECO:0007669"/>
    <property type="project" value="UniProtKB-UniRule"/>
</dbReference>
<dbReference type="PANTHER" id="PTHR45955:SF1">
    <property type="entry name" value="PHOSPHOACETYLGLUCOSAMINE MUTASE"/>
    <property type="match status" value="1"/>
</dbReference>
<comment type="caution">
    <text evidence="18">The sequence shown here is derived from an EMBL/GenBank/DDBJ whole genome shotgun (WGS) entry which is preliminary data.</text>
</comment>
<dbReference type="EC" id="5.4.2.3" evidence="4 11"/>
<dbReference type="Gene3D" id="3.30.310.50">
    <property type="entry name" value="Alpha-D-phosphohexomutase, C-terminal domain"/>
    <property type="match status" value="1"/>
</dbReference>
<feature type="domain" description="Alpha-D-phosphohexomutase alpha/beta/alpha" evidence="16">
    <location>
        <begin position="60"/>
        <end position="104"/>
    </location>
</feature>
<feature type="binding site" evidence="14">
    <location>
        <position position="315"/>
    </location>
    <ligand>
        <name>Mg(2+)</name>
        <dbReference type="ChEBI" id="CHEBI:18420"/>
    </ligand>
</feature>
<proteinExistence type="inferred from homology"/>
<dbReference type="GO" id="GO:0046872">
    <property type="term" value="F:metal ion binding"/>
    <property type="evidence" value="ECO:0007669"/>
    <property type="project" value="UniProtKB-KW"/>
</dbReference>
<dbReference type="InterPro" id="IPR049022">
    <property type="entry name" value="AMG1_III"/>
</dbReference>
<dbReference type="InterPro" id="IPR036900">
    <property type="entry name" value="A-D-PHexomutase_C_sf"/>
</dbReference>
<evidence type="ECO:0000256" key="14">
    <source>
        <dbReference type="PIRSR" id="PIRSR016408-3"/>
    </source>
</evidence>
<gene>
    <name evidence="18" type="ORF">FDP41_009731</name>
</gene>
<evidence type="ECO:0000256" key="11">
    <source>
        <dbReference type="PIRNR" id="PIRNR016408"/>
    </source>
</evidence>
<dbReference type="VEuPathDB" id="AmoebaDB:NF0004380"/>
<dbReference type="SUPFAM" id="SSF55957">
    <property type="entry name" value="Phosphoglucomutase, C-terminal domain"/>
    <property type="match status" value="1"/>
</dbReference>
<dbReference type="Pfam" id="PF21404">
    <property type="entry name" value="AMG1_III"/>
    <property type="match status" value="1"/>
</dbReference>
<feature type="binding site" evidence="13">
    <location>
        <begin position="408"/>
        <end position="410"/>
    </location>
    <ligand>
        <name>substrate</name>
    </ligand>
</feature>
<feature type="binding site" evidence="14">
    <location>
        <position position="311"/>
    </location>
    <ligand>
        <name>Mg(2+)</name>
        <dbReference type="ChEBI" id="CHEBI:18420"/>
    </ligand>
</feature>
<comment type="pathway">
    <text evidence="2 11">Nucleotide-sugar biosynthesis; UDP-N-acetyl-alpha-D-glucosamine biosynthesis; N-acetyl-alpha-D-glucosamine 1-phosphate from alpha-D-glucosamine 6-phosphate (route I): step 2/2.</text>
</comment>
<feature type="domain" description="Alpha-D-phosphohexomutase C-terminal" evidence="15">
    <location>
        <begin position="531"/>
        <end position="565"/>
    </location>
</feature>
<evidence type="ECO:0000256" key="10">
    <source>
        <dbReference type="ARBA" id="ARBA00032065"/>
    </source>
</evidence>
<evidence type="ECO:0000256" key="5">
    <source>
        <dbReference type="ARBA" id="ARBA00022553"/>
    </source>
</evidence>
<feature type="domain" description="Phosphoacetylglucosamine mutase AMG1" evidence="17">
    <location>
        <begin position="332"/>
        <end position="476"/>
    </location>
</feature>
<dbReference type="UniPathway" id="UPA00113">
    <property type="reaction ID" value="UER00530"/>
</dbReference>
<dbReference type="OrthoDB" id="1928at2759"/>